<accession>A0A8T0FMA3</accession>
<dbReference type="EMBL" id="JABXBU010000011">
    <property type="protein sequence ID" value="KAF8791505.1"/>
    <property type="molecule type" value="Genomic_DNA"/>
</dbReference>
<gene>
    <name evidence="1" type="ORF">HNY73_006359</name>
</gene>
<sequence length="169" mass="19150">MDLKITPSTDAEVWGNPRVPERKEARICVNGSPFNESPTQNCHKRAPFPNLTSPDIKQELEALDFILVASPALKNFRKQDPLSHFPGKKSRKRPKSNYRYTEIPNAFSKEEFHRDQREISLHTISLYPFLGASQRNMALAHALGQPSQAEADGHLLILTSWFVIADLKS</sequence>
<evidence type="ECO:0000313" key="1">
    <source>
        <dbReference type="EMBL" id="KAF8791505.1"/>
    </source>
</evidence>
<name>A0A8T0FMA3_ARGBR</name>
<evidence type="ECO:0000313" key="2">
    <source>
        <dbReference type="Proteomes" id="UP000807504"/>
    </source>
</evidence>
<reference evidence="1" key="1">
    <citation type="journal article" date="2020" name="bioRxiv">
        <title>Chromosome-level reference genome of the European wasp spider Argiope bruennichi: a resource for studies on range expansion and evolutionary adaptation.</title>
        <authorList>
            <person name="Sheffer M.M."/>
            <person name="Hoppe A."/>
            <person name="Krehenwinkel H."/>
            <person name="Uhl G."/>
            <person name="Kuss A.W."/>
            <person name="Jensen L."/>
            <person name="Jensen C."/>
            <person name="Gillespie R.G."/>
            <person name="Hoff K.J."/>
            <person name="Prost S."/>
        </authorList>
    </citation>
    <scope>NUCLEOTIDE SEQUENCE</scope>
</reference>
<keyword evidence="2" id="KW-1185">Reference proteome</keyword>
<comment type="caution">
    <text evidence="1">The sequence shown here is derived from an EMBL/GenBank/DDBJ whole genome shotgun (WGS) entry which is preliminary data.</text>
</comment>
<reference evidence="1" key="2">
    <citation type="submission" date="2020-06" db="EMBL/GenBank/DDBJ databases">
        <authorList>
            <person name="Sheffer M."/>
        </authorList>
    </citation>
    <scope>NUCLEOTIDE SEQUENCE</scope>
</reference>
<protein>
    <submittedName>
        <fullName evidence="1">Uncharacterized protein</fullName>
    </submittedName>
</protein>
<organism evidence="1 2">
    <name type="scientific">Argiope bruennichi</name>
    <name type="common">Wasp spider</name>
    <name type="synonym">Aranea bruennichi</name>
    <dbReference type="NCBI Taxonomy" id="94029"/>
    <lineage>
        <taxon>Eukaryota</taxon>
        <taxon>Metazoa</taxon>
        <taxon>Ecdysozoa</taxon>
        <taxon>Arthropoda</taxon>
        <taxon>Chelicerata</taxon>
        <taxon>Arachnida</taxon>
        <taxon>Araneae</taxon>
        <taxon>Araneomorphae</taxon>
        <taxon>Entelegynae</taxon>
        <taxon>Araneoidea</taxon>
        <taxon>Araneidae</taxon>
        <taxon>Argiope</taxon>
    </lineage>
</organism>
<dbReference type="AlphaFoldDB" id="A0A8T0FMA3"/>
<dbReference type="Proteomes" id="UP000807504">
    <property type="component" value="Unassembled WGS sequence"/>
</dbReference>
<proteinExistence type="predicted"/>